<dbReference type="Proteomes" id="UP001172708">
    <property type="component" value="Unassembled WGS sequence"/>
</dbReference>
<proteinExistence type="inferred from homology"/>
<gene>
    <name evidence="3" type="ORF">QQX02_09980</name>
</gene>
<dbReference type="Gene3D" id="3.30.530.20">
    <property type="match status" value="1"/>
</dbReference>
<dbReference type="InterPro" id="IPR013538">
    <property type="entry name" value="ASHA1/2-like_C"/>
</dbReference>
<protein>
    <submittedName>
        <fullName evidence="3">SRPBCC domain-containing protein</fullName>
    </submittedName>
</protein>
<dbReference type="InterPro" id="IPR023393">
    <property type="entry name" value="START-like_dom_sf"/>
</dbReference>
<dbReference type="EMBL" id="JAUHQA010000001">
    <property type="protein sequence ID" value="MDN4481252.1"/>
    <property type="molecule type" value="Genomic_DNA"/>
</dbReference>
<comment type="caution">
    <text evidence="3">The sequence shown here is derived from an EMBL/GenBank/DDBJ whole genome shotgun (WGS) entry which is preliminary data.</text>
</comment>
<accession>A0ABT8GIL5</accession>
<comment type="similarity">
    <text evidence="1">Belongs to the AHA1 family.</text>
</comment>
<dbReference type="RefSeq" id="WP_301142817.1">
    <property type="nucleotide sequence ID" value="NZ_JAUHQA010000001.1"/>
</dbReference>
<evidence type="ECO:0000313" key="4">
    <source>
        <dbReference type="Proteomes" id="UP001172708"/>
    </source>
</evidence>
<evidence type="ECO:0000256" key="1">
    <source>
        <dbReference type="ARBA" id="ARBA00006817"/>
    </source>
</evidence>
<organism evidence="3 4">
    <name type="scientific">Demequina muriae</name>
    <dbReference type="NCBI Taxonomy" id="3051664"/>
    <lineage>
        <taxon>Bacteria</taxon>
        <taxon>Bacillati</taxon>
        <taxon>Actinomycetota</taxon>
        <taxon>Actinomycetes</taxon>
        <taxon>Micrococcales</taxon>
        <taxon>Demequinaceae</taxon>
        <taxon>Demequina</taxon>
    </lineage>
</organism>
<keyword evidence="4" id="KW-1185">Reference proteome</keyword>
<dbReference type="Pfam" id="PF08327">
    <property type="entry name" value="AHSA1"/>
    <property type="match status" value="1"/>
</dbReference>
<name>A0ABT8GIL5_9MICO</name>
<evidence type="ECO:0000259" key="2">
    <source>
        <dbReference type="Pfam" id="PF08327"/>
    </source>
</evidence>
<feature type="domain" description="Activator of Hsp90 ATPase homologue 1/2-like C-terminal" evidence="2">
    <location>
        <begin position="25"/>
        <end position="152"/>
    </location>
</feature>
<evidence type="ECO:0000313" key="3">
    <source>
        <dbReference type="EMBL" id="MDN4481252.1"/>
    </source>
</evidence>
<reference evidence="3" key="1">
    <citation type="submission" date="2023-06" db="EMBL/GenBank/DDBJ databases">
        <title>Egi l300058.</title>
        <authorList>
            <person name="Gao L."/>
            <person name="Fang B.-Z."/>
            <person name="Li W.-J."/>
        </authorList>
    </citation>
    <scope>NUCLEOTIDE SEQUENCE</scope>
    <source>
        <strain evidence="3">EGI L300058</strain>
    </source>
</reference>
<sequence>MSPTQNPPAEIDNDVFSVSRTITIAAPPEKVWAAVTEPEHIERWHTSAATLTALEPGGTGEWTFEGYGTAPIRIESVEPMRSVTYRWGSDGDTELVDGRSTVFTFTLEAIEGGTRLHVHETGFEMLKDPQGALHSNQEGWTVQLDKLVAYLEGDA</sequence>
<dbReference type="SUPFAM" id="SSF55961">
    <property type="entry name" value="Bet v1-like"/>
    <property type="match status" value="1"/>
</dbReference>